<evidence type="ECO:0000256" key="2">
    <source>
        <dbReference type="ARBA" id="ARBA00022801"/>
    </source>
</evidence>
<organism evidence="4 5">
    <name type="scientific">Halarcobacter mediterraneus</name>
    <dbReference type="NCBI Taxonomy" id="2023153"/>
    <lineage>
        <taxon>Bacteria</taxon>
        <taxon>Pseudomonadati</taxon>
        <taxon>Campylobacterota</taxon>
        <taxon>Epsilonproteobacteria</taxon>
        <taxon>Campylobacterales</taxon>
        <taxon>Arcobacteraceae</taxon>
        <taxon>Halarcobacter</taxon>
    </lineage>
</organism>
<dbReference type="SUPFAM" id="SSF53474">
    <property type="entry name" value="alpha/beta-Hydrolases"/>
    <property type="match status" value="1"/>
</dbReference>
<name>A0A4Q1B2J7_9BACT</name>
<evidence type="ECO:0000313" key="4">
    <source>
        <dbReference type="EMBL" id="RXK14601.1"/>
    </source>
</evidence>
<dbReference type="InterPro" id="IPR029058">
    <property type="entry name" value="AB_hydrolase_fold"/>
</dbReference>
<gene>
    <name evidence="4" type="ORF">CP965_03915</name>
</gene>
<reference evidence="4 5" key="1">
    <citation type="submission" date="2017-09" db="EMBL/GenBank/DDBJ databases">
        <title>Genomics of the genus Arcobacter.</title>
        <authorList>
            <person name="Perez-Cataluna A."/>
            <person name="Figueras M.J."/>
            <person name="Salas-Masso N."/>
        </authorList>
    </citation>
    <scope>NUCLEOTIDE SEQUENCE [LARGE SCALE GENOMIC DNA]</scope>
    <source>
        <strain evidence="4 5">F156-34</strain>
    </source>
</reference>
<feature type="domain" description="AB hydrolase-1" evidence="3">
    <location>
        <begin position="113"/>
        <end position="467"/>
    </location>
</feature>
<dbReference type="EMBL" id="NXIE01000001">
    <property type="protein sequence ID" value="RXK14601.1"/>
    <property type="molecule type" value="Genomic_DNA"/>
</dbReference>
<dbReference type="AlphaFoldDB" id="A0A4Q1B2J7"/>
<dbReference type="PANTHER" id="PTHR43248">
    <property type="entry name" value="2-SUCCINYL-6-HYDROXY-2,4-CYCLOHEXADIENE-1-CARBOXYLATE SYNTHASE"/>
    <property type="match status" value="1"/>
</dbReference>
<sequence length="505" mass="58044">MQTVIFSLIIGIFIFSGCGSDNTTPQISKTYYTTECSNFDINRTDLECGVLEVPNDYFNPTSTFTLPIVIKRAKKEAIKSPVIYEVGGPTEKGALISLSLIDWLSSNFSTFDDRDLIFYNRRGEQYSSSHLSCSSVDESEFKENLKELLGENNTISSINQEQFETSIKSSYTDALIGCKNFLQSKGLFKKDFTTRNSAHDIESLRKSLGYEKINLLGVSYGSRLSLEYLELYPENLESVVLDGVLPENSDFMQHSVTQYKEAIERFFKVCERDSKCNGAYPNLKDEFLFVMNHLHNKPFFYTFNGDKYNIDGRSLAVKVYENLYSRSNYSSIPYMIHRLYNEILYDNYTFLESLATTYTEEGDEDLIYNFIHYQDYPINLNTLLAKKDTLGEFTNSYSIYNIMTHKELYEVYGGGKFVQYPYKNNVPVLIITGTLDPVTPYFYAENIDARLQNSTNIVLKNYGHGNFTSNCGKLALERFWESKNEFTPPDCINDENPIDFFVAEE</sequence>
<dbReference type="OrthoDB" id="9796770at2"/>
<keyword evidence="2" id="KW-0378">Hydrolase</keyword>
<comment type="similarity">
    <text evidence="1">Belongs to the peptidase S33 family.</text>
</comment>
<dbReference type="Proteomes" id="UP000289718">
    <property type="component" value="Unassembled WGS sequence"/>
</dbReference>
<accession>A0A4Q1B2J7</accession>
<keyword evidence="5" id="KW-1185">Reference proteome</keyword>
<dbReference type="GO" id="GO:0016787">
    <property type="term" value="F:hydrolase activity"/>
    <property type="evidence" value="ECO:0007669"/>
    <property type="project" value="UniProtKB-KW"/>
</dbReference>
<protein>
    <recommendedName>
        <fullName evidence="3">AB hydrolase-1 domain-containing protein</fullName>
    </recommendedName>
</protein>
<evidence type="ECO:0000259" key="3">
    <source>
        <dbReference type="Pfam" id="PF00561"/>
    </source>
</evidence>
<evidence type="ECO:0000256" key="1">
    <source>
        <dbReference type="ARBA" id="ARBA00010088"/>
    </source>
</evidence>
<dbReference type="InterPro" id="IPR051601">
    <property type="entry name" value="Serine_prot/Carboxylest_S33"/>
</dbReference>
<dbReference type="PANTHER" id="PTHR43248:SF25">
    <property type="entry name" value="AB HYDROLASE-1 DOMAIN-CONTAINING PROTEIN-RELATED"/>
    <property type="match status" value="1"/>
</dbReference>
<evidence type="ECO:0000313" key="5">
    <source>
        <dbReference type="Proteomes" id="UP000289718"/>
    </source>
</evidence>
<comment type="caution">
    <text evidence="4">The sequence shown here is derived from an EMBL/GenBank/DDBJ whole genome shotgun (WGS) entry which is preliminary data.</text>
</comment>
<dbReference type="Gene3D" id="3.40.50.1820">
    <property type="entry name" value="alpha/beta hydrolase"/>
    <property type="match status" value="1"/>
</dbReference>
<dbReference type="InterPro" id="IPR000073">
    <property type="entry name" value="AB_hydrolase_1"/>
</dbReference>
<dbReference type="Pfam" id="PF00561">
    <property type="entry name" value="Abhydrolase_1"/>
    <property type="match status" value="1"/>
</dbReference>
<dbReference type="RefSeq" id="WP_129060739.1">
    <property type="nucleotide sequence ID" value="NZ_NXIE01000001.1"/>
</dbReference>
<proteinExistence type="inferred from homology"/>